<reference evidence="1" key="1">
    <citation type="journal article" date="2020" name="Stud. Mycol.">
        <title>101 Dothideomycetes genomes: a test case for predicting lifestyles and emergence of pathogens.</title>
        <authorList>
            <person name="Haridas S."/>
            <person name="Albert R."/>
            <person name="Binder M."/>
            <person name="Bloem J."/>
            <person name="Labutti K."/>
            <person name="Salamov A."/>
            <person name="Andreopoulos B."/>
            <person name="Baker S."/>
            <person name="Barry K."/>
            <person name="Bills G."/>
            <person name="Bluhm B."/>
            <person name="Cannon C."/>
            <person name="Castanera R."/>
            <person name="Culley D."/>
            <person name="Daum C."/>
            <person name="Ezra D."/>
            <person name="Gonzalez J."/>
            <person name="Henrissat B."/>
            <person name="Kuo A."/>
            <person name="Liang C."/>
            <person name="Lipzen A."/>
            <person name="Lutzoni F."/>
            <person name="Magnuson J."/>
            <person name="Mondo S."/>
            <person name="Nolan M."/>
            <person name="Ohm R."/>
            <person name="Pangilinan J."/>
            <person name="Park H.-J."/>
            <person name="Ramirez L."/>
            <person name="Alfaro M."/>
            <person name="Sun H."/>
            <person name="Tritt A."/>
            <person name="Yoshinaga Y."/>
            <person name="Zwiers L.-H."/>
            <person name="Turgeon B."/>
            <person name="Goodwin S."/>
            <person name="Spatafora J."/>
            <person name="Crous P."/>
            <person name="Grigoriev I."/>
        </authorList>
    </citation>
    <scope>NUCLEOTIDE SEQUENCE</scope>
    <source>
        <strain evidence="1">CBS 525.71</strain>
    </source>
</reference>
<evidence type="ECO:0000313" key="1">
    <source>
        <dbReference type="EMBL" id="KAF2623246.1"/>
    </source>
</evidence>
<proteinExistence type="predicted"/>
<evidence type="ECO:0000313" key="2">
    <source>
        <dbReference type="Proteomes" id="UP000799754"/>
    </source>
</evidence>
<protein>
    <submittedName>
        <fullName evidence="1">Uncharacterized protein</fullName>
    </submittedName>
</protein>
<comment type="caution">
    <text evidence="1">The sequence shown here is derived from an EMBL/GenBank/DDBJ whole genome shotgun (WGS) entry which is preliminary data.</text>
</comment>
<accession>A0ACB6RMU4</accession>
<organism evidence="1 2">
    <name type="scientific">Macroventuria anomochaeta</name>
    <dbReference type="NCBI Taxonomy" id="301207"/>
    <lineage>
        <taxon>Eukaryota</taxon>
        <taxon>Fungi</taxon>
        <taxon>Dikarya</taxon>
        <taxon>Ascomycota</taxon>
        <taxon>Pezizomycotina</taxon>
        <taxon>Dothideomycetes</taxon>
        <taxon>Pleosporomycetidae</taxon>
        <taxon>Pleosporales</taxon>
        <taxon>Pleosporineae</taxon>
        <taxon>Didymellaceae</taxon>
        <taxon>Macroventuria</taxon>
    </lineage>
</organism>
<dbReference type="EMBL" id="MU006738">
    <property type="protein sequence ID" value="KAF2623246.1"/>
    <property type="molecule type" value="Genomic_DNA"/>
</dbReference>
<keyword evidence="2" id="KW-1185">Reference proteome</keyword>
<gene>
    <name evidence="1" type="ORF">BU25DRAFT_414511</name>
</gene>
<name>A0ACB6RMU4_9PLEO</name>
<sequence>MVKCNRWTPISSDFQWPAPSVIYPDPIVTPRTDAPGTPFPFLSLPRELRDEIYAYTFPPSGLRCRYQTSRVPTRWSNRSRKPASYLLLLLTSHQIHDEAQATLLRTCTVEIVSRYSHRNRYHHGSSTVHGIMRMFPSAQAGLVSVVCMQYGYYTPLYLGETGKEIDQLFAMWEYMVSEAYILRECFPRLRRFGARYLEFEMALGQRFFQRLEHVDESDRAARQVWMEERAQVLVEWMKSWVQGKGLVPPPWLKIELPEVDERPEGSARCVRFQQDALDLAHRLFAKERLVTQDELDESGRKWLEEWSAQRKRKRKKWQKTSVDM</sequence>
<dbReference type="Proteomes" id="UP000799754">
    <property type="component" value="Unassembled WGS sequence"/>
</dbReference>